<gene>
    <name evidence="1" type="ORF">Gogos_020648</name>
</gene>
<reference evidence="1 2" key="1">
    <citation type="journal article" date="2019" name="Genome Biol. Evol.">
        <title>Insights into the evolution of the New World diploid cottons (Gossypium, subgenus Houzingenia) based on genome sequencing.</title>
        <authorList>
            <person name="Grover C.E."/>
            <person name="Arick M.A. 2nd"/>
            <person name="Thrash A."/>
            <person name="Conover J.L."/>
            <person name="Sanders W.S."/>
            <person name="Peterson D.G."/>
            <person name="Frelichowski J.E."/>
            <person name="Scheffler J.A."/>
            <person name="Scheffler B.E."/>
            <person name="Wendel J.F."/>
        </authorList>
    </citation>
    <scope>NUCLEOTIDE SEQUENCE [LARGE SCALE GENOMIC DNA]</scope>
    <source>
        <strain evidence="1">5</strain>
        <tissue evidence="1">Leaf</tissue>
    </source>
</reference>
<evidence type="ECO:0000313" key="1">
    <source>
        <dbReference type="EMBL" id="MBA0756051.1"/>
    </source>
</evidence>
<protein>
    <submittedName>
        <fullName evidence="1">Uncharacterized protein</fullName>
    </submittedName>
</protein>
<dbReference type="OrthoDB" id="973115at2759"/>
<dbReference type="Proteomes" id="UP000593579">
    <property type="component" value="Unassembled WGS sequence"/>
</dbReference>
<comment type="caution">
    <text evidence="1">The sequence shown here is derived from an EMBL/GenBank/DDBJ whole genome shotgun (WGS) entry which is preliminary data.</text>
</comment>
<dbReference type="AlphaFoldDB" id="A0A7J9D5V4"/>
<sequence length="69" mass="8165">MIGSPRLSAVKEDREHFKKNIDKCYNDLTNYQTQTVIDLMSKAQYLLHQEIYQLWTDGRRILAYDTGNI</sequence>
<name>A0A7J9D5V4_GOSGO</name>
<proteinExistence type="predicted"/>
<keyword evidence="2" id="KW-1185">Reference proteome</keyword>
<organism evidence="1 2">
    <name type="scientific">Gossypium gossypioides</name>
    <name type="common">Mexican cotton</name>
    <name type="synonym">Selera gossypioides</name>
    <dbReference type="NCBI Taxonomy" id="34282"/>
    <lineage>
        <taxon>Eukaryota</taxon>
        <taxon>Viridiplantae</taxon>
        <taxon>Streptophyta</taxon>
        <taxon>Embryophyta</taxon>
        <taxon>Tracheophyta</taxon>
        <taxon>Spermatophyta</taxon>
        <taxon>Magnoliopsida</taxon>
        <taxon>eudicotyledons</taxon>
        <taxon>Gunneridae</taxon>
        <taxon>Pentapetalae</taxon>
        <taxon>rosids</taxon>
        <taxon>malvids</taxon>
        <taxon>Malvales</taxon>
        <taxon>Malvaceae</taxon>
        <taxon>Malvoideae</taxon>
        <taxon>Gossypium</taxon>
    </lineage>
</organism>
<dbReference type="EMBL" id="JABEZY010273132">
    <property type="protein sequence ID" value="MBA0756051.1"/>
    <property type="molecule type" value="Genomic_DNA"/>
</dbReference>
<accession>A0A7J9D5V4</accession>
<evidence type="ECO:0000313" key="2">
    <source>
        <dbReference type="Proteomes" id="UP000593579"/>
    </source>
</evidence>